<dbReference type="PROSITE" id="PS52016">
    <property type="entry name" value="TONB_DEPENDENT_REC_3"/>
    <property type="match status" value="1"/>
</dbReference>
<keyword evidence="7 11" id="KW-0798">TonB box</keyword>
<evidence type="ECO:0000256" key="8">
    <source>
        <dbReference type="ARBA" id="ARBA00023136"/>
    </source>
</evidence>
<comment type="subcellular location">
    <subcellularLocation>
        <location evidence="1 10">Cell outer membrane</location>
        <topology evidence="1 10">Multi-pass membrane protein</topology>
    </subcellularLocation>
</comment>
<evidence type="ECO:0000256" key="7">
    <source>
        <dbReference type="ARBA" id="ARBA00023077"/>
    </source>
</evidence>
<dbReference type="Gene3D" id="2.40.170.20">
    <property type="entry name" value="TonB-dependent receptor, beta-barrel domain"/>
    <property type="match status" value="1"/>
</dbReference>
<keyword evidence="4 10" id="KW-0812">Transmembrane</keyword>
<dbReference type="InterPro" id="IPR000531">
    <property type="entry name" value="Beta-barrel_TonB"/>
</dbReference>
<feature type="domain" description="TonB-dependent receptor plug" evidence="13">
    <location>
        <begin position="35"/>
        <end position="140"/>
    </location>
</feature>
<dbReference type="PANTHER" id="PTHR30069">
    <property type="entry name" value="TONB-DEPENDENT OUTER MEMBRANE RECEPTOR"/>
    <property type="match status" value="1"/>
</dbReference>
<keyword evidence="2 10" id="KW-0813">Transport</keyword>
<dbReference type="InterPro" id="IPR036942">
    <property type="entry name" value="Beta-barrel_TonB_sf"/>
</dbReference>
<dbReference type="InterPro" id="IPR039426">
    <property type="entry name" value="TonB-dep_rcpt-like"/>
</dbReference>
<keyword evidence="15" id="KW-1185">Reference proteome</keyword>
<dbReference type="Gene3D" id="2.170.130.10">
    <property type="entry name" value="TonB-dependent receptor, plug domain"/>
    <property type="match status" value="1"/>
</dbReference>
<dbReference type="Proteomes" id="UP001202827">
    <property type="component" value="Unassembled WGS sequence"/>
</dbReference>
<evidence type="ECO:0000259" key="13">
    <source>
        <dbReference type="Pfam" id="PF07715"/>
    </source>
</evidence>
<name>A0ABT0INY3_9HYPH</name>
<protein>
    <submittedName>
        <fullName evidence="14">TonB-dependent receptor</fullName>
    </submittedName>
</protein>
<evidence type="ECO:0000256" key="10">
    <source>
        <dbReference type="PROSITE-ProRule" id="PRU01360"/>
    </source>
</evidence>
<keyword evidence="3 10" id="KW-1134">Transmembrane beta strand</keyword>
<evidence type="ECO:0000256" key="5">
    <source>
        <dbReference type="ARBA" id="ARBA00022729"/>
    </source>
</evidence>
<evidence type="ECO:0000256" key="6">
    <source>
        <dbReference type="ARBA" id="ARBA00023065"/>
    </source>
</evidence>
<dbReference type="CDD" id="cd01347">
    <property type="entry name" value="ligand_gated_channel"/>
    <property type="match status" value="1"/>
</dbReference>
<dbReference type="SUPFAM" id="SSF56935">
    <property type="entry name" value="Porins"/>
    <property type="match status" value="1"/>
</dbReference>
<evidence type="ECO:0000256" key="9">
    <source>
        <dbReference type="ARBA" id="ARBA00023237"/>
    </source>
</evidence>
<evidence type="ECO:0000256" key="11">
    <source>
        <dbReference type="RuleBase" id="RU003357"/>
    </source>
</evidence>
<sequence>MIMTSGNAHGQQVEQEAVLEPIVISAPLRREADIATATSSVTVIDEAEIRASAASDLASLLRSYPGVSIATFGGFGSNAEVTLRGVSPTQTLVLINGVRASSATSGTTSIFNVPLESISRIEIANGAHSAQYGSDAIGGVINIITKDGSGCPDGKDHCSTVTVGVEHPWGASGRVETRGKTEGGLNYGFGITGRGTRGYDFTGPTSWGHEPDDDGFRQGSFDLRLSQDFDWGRLYADGFYARGMSEFDAFPDSNEARTVTFAGKVGAQINHTNDWFSRIEVSNAIDDARNHRDGVPGHEDYRTVRSGVLLTTQKTLKTDLAEHVFSGGVEAYREQIDTNVVSYAVEDRTLAGIFGQYALSMGSFNVDAGLRHDYNEQFGEATTYNLGARYELMEGLSARASFGTGFRAPTFNDLYYPGWSNPNLLPERSKSVEAGLAWQIDPDTSLDVAVYRTWISEAIALDASYLPYNIGSARISGIEATMSHRINESWTVNGSLDLRQPRDEDTGNDIPNRERFKGSIGAVYTPTESLTLTANLLYVASRYIDASNTRKLPDFVTMDFAATYDVDEQSQWKLAVLNAFDEDYSTREGFRAPGRTISLSVSRQF</sequence>
<dbReference type="Pfam" id="PF00593">
    <property type="entry name" value="TonB_dep_Rec_b-barrel"/>
    <property type="match status" value="1"/>
</dbReference>
<evidence type="ECO:0000256" key="2">
    <source>
        <dbReference type="ARBA" id="ARBA00022448"/>
    </source>
</evidence>
<dbReference type="InterPro" id="IPR012910">
    <property type="entry name" value="Plug_dom"/>
</dbReference>
<keyword evidence="5" id="KW-0732">Signal</keyword>
<keyword evidence="9 10" id="KW-0998">Cell outer membrane</keyword>
<evidence type="ECO:0000313" key="14">
    <source>
        <dbReference type="EMBL" id="MCK8779592.1"/>
    </source>
</evidence>
<gene>
    <name evidence="14" type="ORF">M0654_06285</name>
</gene>
<keyword evidence="6" id="KW-0406">Ion transport</keyword>
<dbReference type="EMBL" id="JALPRY010000007">
    <property type="protein sequence ID" value="MCK8779592.1"/>
    <property type="molecule type" value="Genomic_DNA"/>
</dbReference>
<evidence type="ECO:0000313" key="15">
    <source>
        <dbReference type="Proteomes" id="UP001202827"/>
    </source>
</evidence>
<dbReference type="Pfam" id="PF07715">
    <property type="entry name" value="Plug"/>
    <property type="match status" value="1"/>
</dbReference>
<keyword evidence="14" id="KW-0675">Receptor</keyword>
<reference evidence="14 15" key="1">
    <citation type="submission" date="2022-04" db="EMBL/GenBank/DDBJ databases">
        <title>Rhizobium coralii sp. nov., isolated from coral Turbinaria peltata.</title>
        <authorList>
            <person name="Sun H."/>
        </authorList>
    </citation>
    <scope>NUCLEOTIDE SEQUENCE [LARGE SCALE GENOMIC DNA]</scope>
    <source>
        <strain evidence="14 15">NTR19</strain>
    </source>
</reference>
<keyword evidence="8 10" id="KW-0472">Membrane</keyword>
<dbReference type="PANTHER" id="PTHR30069:SF53">
    <property type="entry name" value="COLICIN I RECEPTOR-RELATED"/>
    <property type="match status" value="1"/>
</dbReference>
<comment type="similarity">
    <text evidence="10 11">Belongs to the TonB-dependent receptor family.</text>
</comment>
<evidence type="ECO:0000256" key="3">
    <source>
        <dbReference type="ARBA" id="ARBA00022452"/>
    </source>
</evidence>
<comment type="caution">
    <text evidence="14">The sequence shown here is derived from an EMBL/GenBank/DDBJ whole genome shotgun (WGS) entry which is preliminary data.</text>
</comment>
<accession>A0ABT0INY3</accession>
<evidence type="ECO:0000256" key="4">
    <source>
        <dbReference type="ARBA" id="ARBA00022692"/>
    </source>
</evidence>
<evidence type="ECO:0000259" key="12">
    <source>
        <dbReference type="Pfam" id="PF00593"/>
    </source>
</evidence>
<dbReference type="InterPro" id="IPR037066">
    <property type="entry name" value="Plug_dom_sf"/>
</dbReference>
<proteinExistence type="inferred from homology"/>
<feature type="domain" description="TonB-dependent receptor-like beta-barrel" evidence="12">
    <location>
        <begin position="183"/>
        <end position="576"/>
    </location>
</feature>
<dbReference type="RefSeq" id="WP_248682304.1">
    <property type="nucleotide sequence ID" value="NZ_JALPRY010000007.1"/>
</dbReference>
<evidence type="ECO:0000256" key="1">
    <source>
        <dbReference type="ARBA" id="ARBA00004571"/>
    </source>
</evidence>
<organism evidence="14 15">
    <name type="scientific">Neorhizobium turbinariae</name>
    <dbReference type="NCBI Taxonomy" id="2937795"/>
    <lineage>
        <taxon>Bacteria</taxon>
        <taxon>Pseudomonadati</taxon>
        <taxon>Pseudomonadota</taxon>
        <taxon>Alphaproteobacteria</taxon>
        <taxon>Hyphomicrobiales</taxon>
        <taxon>Rhizobiaceae</taxon>
        <taxon>Rhizobium/Agrobacterium group</taxon>
        <taxon>Neorhizobium</taxon>
    </lineage>
</organism>